<evidence type="ECO:0000256" key="1">
    <source>
        <dbReference type="ARBA" id="ARBA00006484"/>
    </source>
</evidence>
<dbReference type="GO" id="GO:0016491">
    <property type="term" value="F:oxidoreductase activity"/>
    <property type="evidence" value="ECO:0007669"/>
    <property type="project" value="UniProtKB-KW"/>
</dbReference>
<comment type="similarity">
    <text evidence="1">Belongs to the short-chain dehydrogenases/reductases (SDR) family.</text>
</comment>
<organism evidence="3 4">
    <name type="scientific">Apiospora kogelbergensis</name>
    <dbReference type="NCBI Taxonomy" id="1337665"/>
    <lineage>
        <taxon>Eukaryota</taxon>
        <taxon>Fungi</taxon>
        <taxon>Dikarya</taxon>
        <taxon>Ascomycota</taxon>
        <taxon>Pezizomycotina</taxon>
        <taxon>Sordariomycetes</taxon>
        <taxon>Xylariomycetidae</taxon>
        <taxon>Amphisphaeriales</taxon>
        <taxon>Apiosporaceae</taxon>
        <taxon>Apiospora</taxon>
    </lineage>
</organism>
<evidence type="ECO:0000313" key="4">
    <source>
        <dbReference type="Proteomes" id="UP001392437"/>
    </source>
</evidence>
<keyword evidence="2" id="KW-0560">Oxidoreductase</keyword>
<name>A0AAW0QY98_9PEZI</name>
<protein>
    <submittedName>
        <fullName evidence="3">Oxidoreductase- short-chain dehydrogenase/reductase family</fullName>
    </submittedName>
</protein>
<keyword evidence="4" id="KW-1185">Reference proteome</keyword>
<dbReference type="AlphaFoldDB" id="A0AAW0QY98"/>
<evidence type="ECO:0000256" key="2">
    <source>
        <dbReference type="ARBA" id="ARBA00023002"/>
    </source>
</evidence>
<dbReference type="Pfam" id="PF00106">
    <property type="entry name" value="adh_short"/>
    <property type="match status" value="1"/>
</dbReference>
<proteinExistence type="inferred from homology"/>
<evidence type="ECO:0000313" key="3">
    <source>
        <dbReference type="EMBL" id="KAK8115343.1"/>
    </source>
</evidence>
<dbReference type="Gene3D" id="3.40.50.720">
    <property type="entry name" value="NAD(P)-binding Rossmann-like Domain"/>
    <property type="match status" value="1"/>
</dbReference>
<dbReference type="InterPro" id="IPR002347">
    <property type="entry name" value="SDR_fam"/>
</dbReference>
<dbReference type="PANTHER" id="PTHR43669:SF15">
    <property type="entry name" value="OXIDOREDUCTASE, SHORT-CHAIN DEHYDROGENASE_REDUCTASE FAMILY (AFU_ORTHOLOGUE AFUA_1G01330)"/>
    <property type="match status" value="1"/>
</dbReference>
<gene>
    <name evidence="3" type="ORF">PG999_007412</name>
</gene>
<dbReference type="Proteomes" id="UP001392437">
    <property type="component" value="Unassembled WGS sequence"/>
</dbReference>
<dbReference type="EMBL" id="JAQQWP010000006">
    <property type="protein sequence ID" value="KAK8115343.1"/>
    <property type="molecule type" value="Genomic_DNA"/>
</dbReference>
<sequence length="281" mass="30938">MPFTYKTVLIVGATSGIGAAMAEKLVAEGSKVIACGRRQDRIDQFVGKHGADKASGIRVDITDHANLDAFVEKARHRVLSDYPSLDCVFLNSGVQSATRLSRPLEFDLAKFHQEVNVNFTSIVNLMIKFLPHLQSKPHPTGLIVTGTHLALVPAATMAAYSASKAALTAFVDCCRAQNRQKSTKIIEIYPPVVQTESWQNTTDPGDIAELHDWMGVENGRALGMPVEKFTEEAYSELLKGDEMVVVGSIATEPREVYMDLVDRRRKIFDKLAGAMLSRFEL</sequence>
<reference evidence="3 4" key="1">
    <citation type="submission" date="2023-01" db="EMBL/GenBank/DDBJ databases">
        <title>Analysis of 21 Apiospora genomes using comparative genomics revels a genus with tremendous synthesis potential of carbohydrate active enzymes and secondary metabolites.</title>
        <authorList>
            <person name="Sorensen T."/>
        </authorList>
    </citation>
    <scope>NUCLEOTIDE SEQUENCE [LARGE SCALE GENOMIC DNA]</scope>
    <source>
        <strain evidence="3 4">CBS 117206</strain>
    </source>
</reference>
<accession>A0AAW0QY98</accession>
<dbReference type="SUPFAM" id="SSF51735">
    <property type="entry name" value="NAD(P)-binding Rossmann-fold domains"/>
    <property type="match status" value="1"/>
</dbReference>
<dbReference type="PRINTS" id="PR00081">
    <property type="entry name" value="GDHRDH"/>
</dbReference>
<dbReference type="PANTHER" id="PTHR43669">
    <property type="entry name" value="5-KETO-D-GLUCONATE 5-REDUCTASE"/>
    <property type="match status" value="1"/>
</dbReference>
<comment type="caution">
    <text evidence="3">The sequence shown here is derived from an EMBL/GenBank/DDBJ whole genome shotgun (WGS) entry which is preliminary data.</text>
</comment>
<dbReference type="InterPro" id="IPR036291">
    <property type="entry name" value="NAD(P)-bd_dom_sf"/>
</dbReference>